<protein>
    <submittedName>
        <fullName evidence="1">Uncharacterized protein</fullName>
    </submittedName>
</protein>
<sequence>MATYACRPILLTRFSNSSAIYAIALPPMTSSAPYTFRRILTPMAPRHIKSYRIAIADVRAEVAQQQFVCLALAMYSLLFAEAYYTGHQIQE</sequence>
<organism evidence="1 2">
    <name type="scientific">Nitrosovibrio tenuis</name>
    <dbReference type="NCBI Taxonomy" id="1233"/>
    <lineage>
        <taxon>Bacteria</taxon>
        <taxon>Pseudomonadati</taxon>
        <taxon>Pseudomonadota</taxon>
        <taxon>Betaproteobacteria</taxon>
        <taxon>Nitrosomonadales</taxon>
        <taxon>Nitrosomonadaceae</taxon>
        <taxon>Nitrosovibrio</taxon>
    </lineage>
</organism>
<gene>
    <name evidence="1" type="ORF">SAMN05216387_10785</name>
</gene>
<dbReference type="EMBL" id="FOBH01000007">
    <property type="protein sequence ID" value="SEL25129.1"/>
    <property type="molecule type" value="Genomic_DNA"/>
</dbReference>
<dbReference type="Proteomes" id="UP000198620">
    <property type="component" value="Unassembled WGS sequence"/>
</dbReference>
<evidence type="ECO:0000313" key="2">
    <source>
        <dbReference type="Proteomes" id="UP000198620"/>
    </source>
</evidence>
<name>A0A1H7NPC9_9PROT</name>
<dbReference type="AlphaFoldDB" id="A0A1H7NPC9"/>
<proteinExistence type="predicted"/>
<accession>A0A1H7NPC9</accession>
<keyword evidence="2" id="KW-1185">Reference proteome</keyword>
<evidence type="ECO:0000313" key="1">
    <source>
        <dbReference type="EMBL" id="SEL25129.1"/>
    </source>
</evidence>
<reference evidence="1 2" key="1">
    <citation type="submission" date="2016-10" db="EMBL/GenBank/DDBJ databases">
        <authorList>
            <person name="de Groot N.N."/>
        </authorList>
    </citation>
    <scope>NUCLEOTIDE SEQUENCE [LARGE SCALE GENOMIC DNA]</scope>
    <source>
        <strain evidence="1 2">Nv1</strain>
    </source>
</reference>